<proteinExistence type="predicted"/>
<evidence type="ECO:0000313" key="1">
    <source>
        <dbReference type="EMBL" id="CAE8613596.1"/>
    </source>
</evidence>
<reference evidence="1" key="1">
    <citation type="submission" date="2021-02" db="EMBL/GenBank/DDBJ databases">
        <authorList>
            <person name="Dougan E. K."/>
            <person name="Rhodes N."/>
            <person name="Thang M."/>
            <person name="Chan C."/>
        </authorList>
    </citation>
    <scope>NUCLEOTIDE SEQUENCE</scope>
</reference>
<feature type="non-terminal residue" evidence="1">
    <location>
        <position position="158"/>
    </location>
</feature>
<dbReference type="EMBL" id="CAJNNV010025278">
    <property type="protein sequence ID" value="CAE8613596.1"/>
    <property type="molecule type" value="Genomic_DNA"/>
</dbReference>
<dbReference type="AlphaFoldDB" id="A0A813FNA5"/>
<protein>
    <submittedName>
        <fullName evidence="1">Uncharacterized protein</fullName>
    </submittedName>
</protein>
<accession>A0A813FNA5</accession>
<sequence>AIHQFELPVTPLVAVLYQKQRAFTAFRVLVLAIVFRPAVLLWLRMSVLYADGTEWAVEGLCEASLWLIYAGLLGSLRANSVRLGLLGHVLSDVRPAGLVTPEVRPDTGFGSEAIATADPTSWQSRASTLAAAAAAIASSGVIGESAAPYVQLPGGPDG</sequence>
<evidence type="ECO:0000313" key="2">
    <source>
        <dbReference type="Proteomes" id="UP000654075"/>
    </source>
</evidence>
<organism evidence="1 2">
    <name type="scientific">Polarella glacialis</name>
    <name type="common">Dinoflagellate</name>
    <dbReference type="NCBI Taxonomy" id="89957"/>
    <lineage>
        <taxon>Eukaryota</taxon>
        <taxon>Sar</taxon>
        <taxon>Alveolata</taxon>
        <taxon>Dinophyceae</taxon>
        <taxon>Suessiales</taxon>
        <taxon>Suessiaceae</taxon>
        <taxon>Polarella</taxon>
    </lineage>
</organism>
<comment type="caution">
    <text evidence="1">The sequence shown here is derived from an EMBL/GenBank/DDBJ whole genome shotgun (WGS) entry which is preliminary data.</text>
</comment>
<keyword evidence="2" id="KW-1185">Reference proteome</keyword>
<dbReference type="Proteomes" id="UP000654075">
    <property type="component" value="Unassembled WGS sequence"/>
</dbReference>
<gene>
    <name evidence="1" type="ORF">PGLA1383_LOCUS31357</name>
</gene>
<name>A0A813FNA5_POLGL</name>